<accession>A0A3Q1GYH9</accession>
<dbReference type="GO" id="GO:0005230">
    <property type="term" value="F:extracellular ligand-gated monoatomic ion channel activity"/>
    <property type="evidence" value="ECO:0007669"/>
    <property type="project" value="InterPro"/>
</dbReference>
<sequence length="169" mass="19022">MWITPDRGCWGFFCMSLLVTVVCGAQSANEPSNMSYVKATVDKLLKGYDIRLRPDFGGAPVDVGMSIDIASIDMVSEVNMVNSAPPPALFPALRKDPQCVTAGPYASSTDPRCHYRRRLGFEETHRNIHRNKHTHTQRERERERKRETLFSDSTHDLQPQARSGRASDS</sequence>
<feature type="signal peptide" evidence="2">
    <location>
        <begin position="1"/>
        <end position="24"/>
    </location>
</feature>
<reference evidence="3" key="2">
    <citation type="submission" date="2025-09" db="UniProtKB">
        <authorList>
            <consortium name="Ensembl"/>
        </authorList>
    </citation>
    <scope>IDENTIFICATION</scope>
</reference>
<proteinExistence type="predicted"/>
<dbReference type="Proteomes" id="UP000257200">
    <property type="component" value="Unplaced"/>
</dbReference>
<evidence type="ECO:0008006" key="5">
    <source>
        <dbReference type="Google" id="ProtNLM"/>
    </source>
</evidence>
<dbReference type="STRING" id="80966.ENSAPOP00000032517"/>
<keyword evidence="4" id="KW-1185">Reference proteome</keyword>
<keyword evidence="2" id="KW-0732">Signal</keyword>
<dbReference type="InParanoid" id="A0A3Q1GYH9"/>
<evidence type="ECO:0000256" key="2">
    <source>
        <dbReference type="SAM" id="SignalP"/>
    </source>
</evidence>
<dbReference type="Gene3D" id="2.70.170.10">
    <property type="entry name" value="Neurotransmitter-gated ion-channel ligand-binding domain"/>
    <property type="match status" value="1"/>
</dbReference>
<dbReference type="GeneTree" id="ENSGT00940000154713"/>
<dbReference type="AlphaFoldDB" id="A0A3Q1GYH9"/>
<dbReference type="GO" id="GO:0016020">
    <property type="term" value="C:membrane"/>
    <property type="evidence" value="ECO:0007669"/>
    <property type="project" value="InterPro"/>
</dbReference>
<feature type="compositionally biased region" description="Basic and acidic residues" evidence="1">
    <location>
        <begin position="136"/>
        <end position="155"/>
    </location>
</feature>
<name>A0A3Q1GYH9_9TELE</name>
<reference evidence="3" key="1">
    <citation type="submission" date="2025-08" db="UniProtKB">
        <authorList>
            <consortium name="Ensembl"/>
        </authorList>
    </citation>
    <scope>IDENTIFICATION</scope>
</reference>
<feature type="region of interest" description="Disordered" evidence="1">
    <location>
        <begin position="124"/>
        <end position="169"/>
    </location>
</feature>
<evidence type="ECO:0000256" key="1">
    <source>
        <dbReference type="SAM" id="MobiDB-lite"/>
    </source>
</evidence>
<evidence type="ECO:0000313" key="4">
    <source>
        <dbReference type="Proteomes" id="UP000257200"/>
    </source>
</evidence>
<feature type="chain" id="PRO_5018788799" description="Neurotransmitter-gated ion-channel ligand-binding domain-containing protein" evidence="2">
    <location>
        <begin position="25"/>
        <end position="169"/>
    </location>
</feature>
<evidence type="ECO:0000313" key="3">
    <source>
        <dbReference type="Ensembl" id="ENSAPOP00000032517.1"/>
    </source>
</evidence>
<organism evidence="3 4">
    <name type="scientific">Acanthochromis polyacanthus</name>
    <name type="common">spiny chromis</name>
    <dbReference type="NCBI Taxonomy" id="80966"/>
    <lineage>
        <taxon>Eukaryota</taxon>
        <taxon>Metazoa</taxon>
        <taxon>Chordata</taxon>
        <taxon>Craniata</taxon>
        <taxon>Vertebrata</taxon>
        <taxon>Euteleostomi</taxon>
        <taxon>Actinopterygii</taxon>
        <taxon>Neopterygii</taxon>
        <taxon>Teleostei</taxon>
        <taxon>Neoteleostei</taxon>
        <taxon>Acanthomorphata</taxon>
        <taxon>Ovalentaria</taxon>
        <taxon>Pomacentridae</taxon>
        <taxon>Acanthochromis</taxon>
    </lineage>
</organism>
<protein>
    <recommendedName>
        <fullName evidence="5">Neurotransmitter-gated ion-channel ligand-binding domain-containing protein</fullName>
    </recommendedName>
</protein>
<dbReference type="Ensembl" id="ENSAPOT00000026493.1">
    <property type="protein sequence ID" value="ENSAPOP00000032517.1"/>
    <property type="gene ID" value="ENSAPOG00000020466.1"/>
</dbReference>
<dbReference type="InterPro" id="IPR036734">
    <property type="entry name" value="Neur_chan_lig-bd_sf"/>
</dbReference>
<dbReference type="SUPFAM" id="SSF63712">
    <property type="entry name" value="Nicotinic receptor ligand binding domain-like"/>
    <property type="match status" value="1"/>
</dbReference>